<feature type="region of interest" description="Disordered" evidence="1">
    <location>
        <begin position="49"/>
        <end position="84"/>
    </location>
</feature>
<dbReference type="InterPro" id="IPR012337">
    <property type="entry name" value="RNaseH-like_sf"/>
</dbReference>
<dbReference type="Gene3D" id="3.30.420.10">
    <property type="entry name" value="Ribonuclease H-like superfamily/Ribonuclease H"/>
    <property type="match status" value="1"/>
</dbReference>
<dbReference type="EMBL" id="CACVKT020001730">
    <property type="protein sequence ID" value="CAC5370657.1"/>
    <property type="molecule type" value="Genomic_DNA"/>
</dbReference>
<dbReference type="SUPFAM" id="SSF53098">
    <property type="entry name" value="Ribonuclease H-like"/>
    <property type="match status" value="1"/>
</dbReference>
<dbReference type="Proteomes" id="UP000507470">
    <property type="component" value="Unassembled WGS sequence"/>
</dbReference>
<dbReference type="PANTHER" id="PTHR37984:SF15">
    <property type="entry name" value="INTEGRASE CATALYTIC DOMAIN-CONTAINING PROTEIN"/>
    <property type="match status" value="1"/>
</dbReference>
<proteinExistence type="predicted"/>
<dbReference type="OrthoDB" id="6119952at2759"/>
<dbReference type="PANTHER" id="PTHR37984">
    <property type="entry name" value="PROTEIN CBG26694"/>
    <property type="match status" value="1"/>
</dbReference>
<dbReference type="PROSITE" id="PS50994">
    <property type="entry name" value="INTEGRASE"/>
    <property type="match status" value="1"/>
</dbReference>
<dbReference type="GO" id="GO:0003676">
    <property type="term" value="F:nucleic acid binding"/>
    <property type="evidence" value="ECO:0007669"/>
    <property type="project" value="InterPro"/>
</dbReference>
<gene>
    <name evidence="3" type="ORF">MCOR_9413</name>
</gene>
<accession>A0A6J8AME6</accession>
<feature type="compositionally biased region" description="Basic and acidic residues" evidence="1">
    <location>
        <begin position="55"/>
        <end position="65"/>
    </location>
</feature>
<reference evidence="3 4" key="1">
    <citation type="submission" date="2020-06" db="EMBL/GenBank/DDBJ databases">
        <authorList>
            <person name="Li R."/>
            <person name="Bekaert M."/>
        </authorList>
    </citation>
    <scope>NUCLEOTIDE SEQUENCE [LARGE SCALE GENOMIC DNA]</scope>
    <source>
        <strain evidence="4">wild</strain>
    </source>
</reference>
<evidence type="ECO:0000259" key="2">
    <source>
        <dbReference type="PROSITE" id="PS50994"/>
    </source>
</evidence>
<dbReference type="InterPro" id="IPR050951">
    <property type="entry name" value="Retrovirus_Pol_polyprotein"/>
</dbReference>
<keyword evidence="4" id="KW-1185">Reference proteome</keyword>
<feature type="domain" description="Integrase catalytic" evidence="2">
    <location>
        <begin position="261"/>
        <end position="344"/>
    </location>
</feature>
<dbReference type="GO" id="GO:0015074">
    <property type="term" value="P:DNA integration"/>
    <property type="evidence" value="ECO:0007669"/>
    <property type="project" value="InterPro"/>
</dbReference>
<evidence type="ECO:0000313" key="3">
    <source>
        <dbReference type="EMBL" id="CAC5370657.1"/>
    </source>
</evidence>
<dbReference type="AlphaFoldDB" id="A0A6J8AME6"/>
<dbReference type="InterPro" id="IPR036397">
    <property type="entry name" value="RNaseH_sf"/>
</dbReference>
<evidence type="ECO:0000256" key="1">
    <source>
        <dbReference type="SAM" id="MobiDB-lite"/>
    </source>
</evidence>
<name>A0A6J8AME6_MYTCO</name>
<evidence type="ECO:0000313" key="4">
    <source>
        <dbReference type="Proteomes" id="UP000507470"/>
    </source>
</evidence>
<organism evidence="3 4">
    <name type="scientific">Mytilus coruscus</name>
    <name type="common">Sea mussel</name>
    <dbReference type="NCBI Taxonomy" id="42192"/>
    <lineage>
        <taxon>Eukaryota</taxon>
        <taxon>Metazoa</taxon>
        <taxon>Spiralia</taxon>
        <taxon>Lophotrochozoa</taxon>
        <taxon>Mollusca</taxon>
        <taxon>Bivalvia</taxon>
        <taxon>Autobranchia</taxon>
        <taxon>Pteriomorphia</taxon>
        <taxon>Mytilida</taxon>
        <taxon>Mytiloidea</taxon>
        <taxon>Mytilidae</taxon>
        <taxon>Mytilinae</taxon>
        <taxon>Mytilus</taxon>
    </lineage>
</organism>
<dbReference type="InterPro" id="IPR001584">
    <property type="entry name" value="Integrase_cat-core"/>
</dbReference>
<protein>
    <recommendedName>
        <fullName evidence="2">Integrase catalytic domain-containing protein</fullName>
    </recommendedName>
</protein>
<sequence length="484" mass="55272">MTSEKLPEWIADLTDKVSSDKDLRLWIQEQKPPDLKSLVELAEAYQTAHKNVGKGNDKQSSRFSEETTDLNQTKGHITPDCTLRNKPQFRVGDHKRGKIALCLDKRGQTGPCSTGDEYASDPVLDPSSGPCQAVQTRAQKIKQSEEEMRIEKNTEKYSDDLPLTEPFQIINSDSNFQMCTRQELIDAQKSDHTLDTIISYITDDSDEQSYFTIRSDILYRIFRTYSRKTISLIVDPQKFRKTVLTLECQRRVQKGRVSQHPMDEPFQRIAIDFVGPLPLTENKNKYVLVCMDYSARYLEAFPLANQEAATVAVTLIQLFSRVCIAKELSTDQGSNVMSDLMVQEEWEEPTNSDNSVLGYVLETTENLRQMTELARQNAKEAKQKKKTYYDKKSRTRNLKVGEKVLVLLPTHTSKLRASLKGPYVITDKISLVDYTIKMKGTTEKIFHINMLKLWYDRSDDLASSNSNVLACLDTISSLIVLMMK</sequence>